<dbReference type="Gene3D" id="3.90.226.10">
    <property type="entry name" value="2-enoyl-CoA Hydratase, Chain A, domain 1"/>
    <property type="match status" value="1"/>
</dbReference>
<proteinExistence type="predicted"/>
<dbReference type="SUPFAM" id="SSF56112">
    <property type="entry name" value="Protein kinase-like (PK-like)"/>
    <property type="match status" value="1"/>
</dbReference>
<keyword evidence="4" id="KW-1185">Reference proteome</keyword>
<sequence>MYPVLEFAPGGSSYKNILLSFHSKIKLAGLGCSVHSESGFRSTVCGTADYLSPKVAVMPGMSGGSYTKTIDQWSLGVLMYELLVDKPPFEVKDVKGTQKKIANFKGKRIKFPGRVSKGAEELIMELLYLEATERMSLDDVITHPWIISTFSVLLPFKFLKHGVVGPDRSISQPRVARLTMRTPYRMACMPIMFKGTLLLAFAVLVVAQSSSSEPCAVAAAQLDEGTYIEAQVAFECLESVPVDINGNEQLIDELKRIWTFQSEIEWLKNPGDDWEFGALDIEAELDSIKSNLGSYSSEYAVQLAIQNITIRTGNFHFNYRPDILQIFDFYRGFNVASISENGTALPKLYVADDVAALAERSSDVSAITSINGQDPYEFLLSTSWSQYIDSDGLLNNMLAKGDTDSYGSFIVMGKYDGNSTDITWANGSAASTPNTASSDFSFYGITDGESFFDAFCTGDLFYYMTASTKDGTTSPGTTRPKPNTPVGITHIVSPSAPGPVPRIPTGIYHRRNKRQLSGSYYASAVVESSSGVVAGYFLNGDGYDDVAVLKIISFSNPSYMDEVDFNNEFQSTISEFLSQCISENKQNLIIDLRENGGGNTNLLLDAFMQLFPEMEPFSGQRYRASDAFLKIGDAVDEIRGNTAKERDFLGFVAEDIEESFTYRYWSWWHFRNSEGTDFNGWNDFNGPVKLNGDSYTSTIRYNYTDEVSILPEGFRFVNGTRPTPFNASNIVMYTDALCGSSCASFHEELKNLAGVKAVTVGGRPENKPIQAVTGSKGGEVTPLYYWQVYAETALNLSSLADLSAFSESDDVLSGIANVPQVMLRAGDTGSRLQSQDQVRKGDASGTPLQYIYEASDCRVFYTADTYADPDAAWKQAWDAFQDESKCVEGSTGHKSSISGGFKPYGAGDLKAEDQPAAGDDGDNGGGDASGGSGSGEDKEDAASSVRMSGMMVGAAAVIISAMML</sequence>
<accession>A0A364NC12</accession>
<evidence type="ECO:0000256" key="1">
    <source>
        <dbReference type="SAM" id="MobiDB-lite"/>
    </source>
</evidence>
<name>A0A364NC12_STELY</name>
<dbReference type="InterPro" id="IPR005151">
    <property type="entry name" value="Tail-specific_protease"/>
</dbReference>
<dbReference type="SMART" id="SM00220">
    <property type="entry name" value="S_TKc"/>
    <property type="match status" value="1"/>
</dbReference>
<feature type="compositionally biased region" description="Gly residues" evidence="1">
    <location>
        <begin position="923"/>
        <end position="934"/>
    </location>
</feature>
<dbReference type="Pfam" id="PF23658">
    <property type="entry name" value="PDZ_CPAF_rel"/>
    <property type="match status" value="1"/>
</dbReference>
<gene>
    <name evidence="3" type="ORF">DDE83_001926</name>
</gene>
<dbReference type="GO" id="GO:0008236">
    <property type="term" value="F:serine-type peptidase activity"/>
    <property type="evidence" value="ECO:0007669"/>
    <property type="project" value="InterPro"/>
</dbReference>
<dbReference type="InterPro" id="IPR011009">
    <property type="entry name" value="Kinase-like_dom_sf"/>
</dbReference>
<dbReference type="Proteomes" id="UP000249619">
    <property type="component" value="Unassembled WGS sequence"/>
</dbReference>
<dbReference type="GO" id="GO:0004672">
    <property type="term" value="F:protein kinase activity"/>
    <property type="evidence" value="ECO:0007669"/>
    <property type="project" value="InterPro"/>
</dbReference>
<dbReference type="PANTHER" id="PTHR37049:SF4">
    <property type="entry name" value="RHODANESE DOMAIN-CONTAINING PROTEIN"/>
    <property type="match status" value="1"/>
</dbReference>
<dbReference type="Pfam" id="PF00069">
    <property type="entry name" value="Pkinase"/>
    <property type="match status" value="1"/>
</dbReference>
<dbReference type="SUPFAM" id="SSF52096">
    <property type="entry name" value="ClpP/crotonase"/>
    <property type="match status" value="1"/>
</dbReference>
<dbReference type="InterPro" id="IPR029045">
    <property type="entry name" value="ClpP/crotonase-like_dom_sf"/>
</dbReference>
<protein>
    <submittedName>
        <fullName evidence="3">Peptidase s41 family protein</fullName>
    </submittedName>
</protein>
<evidence type="ECO:0000313" key="3">
    <source>
        <dbReference type="EMBL" id="RAR14703.1"/>
    </source>
</evidence>
<comment type="caution">
    <text evidence="3">The sequence shown here is derived from an EMBL/GenBank/DDBJ whole genome shotgun (WGS) entry which is preliminary data.</text>
</comment>
<dbReference type="EMBL" id="QGDH01000019">
    <property type="protein sequence ID" value="RAR14703.1"/>
    <property type="molecule type" value="Genomic_DNA"/>
</dbReference>
<evidence type="ECO:0000313" key="4">
    <source>
        <dbReference type="Proteomes" id="UP000249619"/>
    </source>
</evidence>
<feature type="domain" description="Protein kinase" evidence="2">
    <location>
        <begin position="1"/>
        <end position="146"/>
    </location>
</feature>
<organism evidence="3 4">
    <name type="scientific">Stemphylium lycopersici</name>
    <name type="common">Tomato gray leaf spot disease fungus</name>
    <name type="synonym">Thyrospora lycopersici</name>
    <dbReference type="NCBI Taxonomy" id="183478"/>
    <lineage>
        <taxon>Eukaryota</taxon>
        <taxon>Fungi</taxon>
        <taxon>Dikarya</taxon>
        <taxon>Ascomycota</taxon>
        <taxon>Pezizomycotina</taxon>
        <taxon>Dothideomycetes</taxon>
        <taxon>Pleosporomycetidae</taxon>
        <taxon>Pleosporales</taxon>
        <taxon>Pleosporineae</taxon>
        <taxon>Pleosporaceae</taxon>
        <taxon>Stemphylium</taxon>
    </lineage>
</organism>
<dbReference type="Pfam" id="PF03572">
    <property type="entry name" value="Peptidase_S41"/>
    <property type="match status" value="1"/>
</dbReference>
<dbReference type="InterPro" id="IPR052766">
    <property type="entry name" value="S41A_metabolite_peptidase"/>
</dbReference>
<evidence type="ECO:0000259" key="2">
    <source>
        <dbReference type="PROSITE" id="PS50011"/>
    </source>
</evidence>
<dbReference type="PANTHER" id="PTHR37049">
    <property type="entry name" value="PEPTIDASE S41 FAMILY PROTEIN"/>
    <property type="match status" value="1"/>
</dbReference>
<dbReference type="GO" id="GO:0006508">
    <property type="term" value="P:proteolysis"/>
    <property type="evidence" value="ECO:0007669"/>
    <property type="project" value="InterPro"/>
</dbReference>
<dbReference type="GO" id="GO:0005524">
    <property type="term" value="F:ATP binding"/>
    <property type="evidence" value="ECO:0007669"/>
    <property type="project" value="InterPro"/>
</dbReference>
<dbReference type="AlphaFoldDB" id="A0A364NC12"/>
<dbReference type="InterPro" id="IPR000719">
    <property type="entry name" value="Prot_kinase_dom"/>
</dbReference>
<dbReference type="InterPro" id="IPR056186">
    <property type="entry name" value="PDZ_CPAF-rel"/>
</dbReference>
<reference evidence="4" key="1">
    <citation type="submission" date="2018-05" db="EMBL/GenBank/DDBJ databases">
        <title>Draft genome sequence of Stemphylium lycopersici strain CIDEFI 213.</title>
        <authorList>
            <person name="Medina R."/>
            <person name="Franco M.E.E."/>
            <person name="Lucentini C.G."/>
            <person name="Saparrat M.C.N."/>
            <person name="Balatti P.A."/>
        </authorList>
    </citation>
    <scope>NUCLEOTIDE SEQUENCE [LARGE SCALE GENOMIC DNA]</scope>
    <source>
        <strain evidence="4">CIDEFI 213</strain>
    </source>
</reference>
<dbReference type="STRING" id="183478.A0A364NC12"/>
<dbReference type="PROSITE" id="PS50011">
    <property type="entry name" value="PROTEIN_KINASE_DOM"/>
    <property type="match status" value="1"/>
</dbReference>
<feature type="region of interest" description="Disordered" evidence="1">
    <location>
        <begin position="888"/>
        <end position="945"/>
    </location>
</feature>
<dbReference type="Gene3D" id="1.10.510.10">
    <property type="entry name" value="Transferase(Phosphotransferase) domain 1"/>
    <property type="match status" value="1"/>
</dbReference>